<dbReference type="Pfam" id="PF26002">
    <property type="entry name" value="Beta-barrel_AprE"/>
    <property type="match status" value="1"/>
</dbReference>
<accession>A0A7V8RBM4</accession>
<dbReference type="AlphaFoldDB" id="A0A7V8RBM4"/>
<dbReference type="PANTHER" id="PTHR30386:SF26">
    <property type="entry name" value="TRANSPORT PROTEIN COMB"/>
    <property type="match status" value="1"/>
</dbReference>
<organism evidence="12 13">
    <name type="scientific">Sphingomonas ursincola</name>
    <dbReference type="NCBI Taxonomy" id="56361"/>
    <lineage>
        <taxon>Bacteria</taxon>
        <taxon>Pseudomonadati</taxon>
        <taxon>Pseudomonadota</taxon>
        <taxon>Alphaproteobacteria</taxon>
        <taxon>Sphingomonadales</taxon>
        <taxon>Sphingomonadaceae</taxon>
        <taxon>Sphingomonas</taxon>
    </lineage>
</organism>
<gene>
    <name evidence="12" type="ORF">FG486_03905</name>
</gene>
<dbReference type="InterPro" id="IPR058982">
    <property type="entry name" value="Beta-barrel_AprE"/>
</dbReference>
<evidence type="ECO:0000259" key="11">
    <source>
        <dbReference type="Pfam" id="PF26002"/>
    </source>
</evidence>
<dbReference type="InterPro" id="IPR050739">
    <property type="entry name" value="MFP"/>
</dbReference>
<dbReference type="GO" id="GO:0015031">
    <property type="term" value="P:protein transport"/>
    <property type="evidence" value="ECO:0007669"/>
    <property type="project" value="InterPro"/>
</dbReference>
<feature type="transmembrane region" description="Helical" evidence="9">
    <location>
        <begin position="21"/>
        <end position="39"/>
    </location>
</feature>
<keyword evidence="5 9" id="KW-0997">Cell inner membrane</keyword>
<protein>
    <recommendedName>
        <fullName evidence="9">Membrane fusion protein (MFP) family protein</fullName>
    </recommendedName>
</protein>
<evidence type="ECO:0000256" key="5">
    <source>
        <dbReference type="ARBA" id="ARBA00022519"/>
    </source>
</evidence>
<dbReference type="PRINTS" id="PR01490">
    <property type="entry name" value="RTXTOXIND"/>
</dbReference>
<dbReference type="RefSeq" id="WP_181266502.1">
    <property type="nucleotide sequence ID" value="NZ_BAAAGB010000002.1"/>
</dbReference>
<evidence type="ECO:0000256" key="6">
    <source>
        <dbReference type="ARBA" id="ARBA00022692"/>
    </source>
</evidence>
<keyword evidence="7 9" id="KW-1133">Transmembrane helix</keyword>
<dbReference type="Gene3D" id="1.10.287.470">
    <property type="entry name" value="Helix hairpin bin"/>
    <property type="match status" value="1"/>
</dbReference>
<keyword evidence="13" id="KW-1185">Reference proteome</keyword>
<dbReference type="Gene3D" id="2.40.30.170">
    <property type="match status" value="1"/>
</dbReference>
<keyword evidence="3 9" id="KW-0813">Transport</keyword>
<dbReference type="SUPFAM" id="SSF111369">
    <property type="entry name" value="HlyD-like secretion proteins"/>
    <property type="match status" value="1"/>
</dbReference>
<feature type="domain" description="AprE-like beta-barrel" evidence="11">
    <location>
        <begin position="317"/>
        <end position="405"/>
    </location>
</feature>
<evidence type="ECO:0000313" key="12">
    <source>
        <dbReference type="EMBL" id="MBA1373469.1"/>
    </source>
</evidence>
<dbReference type="InterPro" id="IPR058781">
    <property type="entry name" value="HH_AprE-like"/>
</dbReference>
<feature type="domain" description="AprE-like long alpha-helical hairpin" evidence="10">
    <location>
        <begin position="95"/>
        <end position="274"/>
    </location>
</feature>
<comment type="subcellular location">
    <subcellularLocation>
        <location evidence="1 9">Cell inner membrane</location>
        <topology evidence="1 9">Single-pass membrane protein</topology>
    </subcellularLocation>
</comment>
<dbReference type="EMBL" id="VDES01000001">
    <property type="protein sequence ID" value="MBA1373469.1"/>
    <property type="molecule type" value="Genomic_DNA"/>
</dbReference>
<dbReference type="Proteomes" id="UP000589292">
    <property type="component" value="Unassembled WGS sequence"/>
</dbReference>
<evidence type="ECO:0000256" key="7">
    <source>
        <dbReference type="ARBA" id="ARBA00022989"/>
    </source>
</evidence>
<name>A0A7V8RBM4_9SPHN</name>
<evidence type="ECO:0000259" key="10">
    <source>
        <dbReference type="Pfam" id="PF25994"/>
    </source>
</evidence>
<keyword evidence="8 9" id="KW-0472">Membrane</keyword>
<keyword evidence="6 9" id="KW-0812">Transmembrane</keyword>
<comment type="similarity">
    <text evidence="2 9">Belongs to the membrane fusion protein (MFP) (TC 8.A.1) family.</text>
</comment>
<reference evidence="12 13" key="1">
    <citation type="journal article" date="1994" name="Int. J. Syst. Bacteriol.">
        <title>Phylogenetic positions of novel aerobic, bacteriochlorophyll a-containing bacteria and description of Roseococcus thiosulfatophilus gen. nov., sp. nov., Erythromicrobium ramosum gen. nov., sp. nov., and Erythrobacter litoralis sp. nov.</title>
        <authorList>
            <person name="Yurkov V."/>
            <person name="Stackebrandt E."/>
            <person name="Holmes A."/>
            <person name="Fuerst J.A."/>
            <person name="Hugenholtz P."/>
            <person name="Golecki J."/>
            <person name="Gad'on N."/>
            <person name="Gorlenko V.M."/>
            <person name="Kompantseva E.I."/>
            <person name="Drews G."/>
        </authorList>
    </citation>
    <scope>NUCLEOTIDE SEQUENCE [LARGE SCALE GENOMIC DNA]</scope>
    <source>
        <strain evidence="12 13">KR-99</strain>
    </source>
</reference>
<comment type="caution">
    <text evidence="12">The sequence shown here is derived from an EMBL/GenBank/DDBJ whole genome shotgun (WGS) entry which is preliminary data.</text>
</comment>
<evidence type="ECO:0000256" key="2">
    <source>
        <dbReference type="ARBA" id="ARBA00009477"/>
    </source>
</evidence>
<evidence type="ECO:0000256" key="1">
    <source>
        <dbReference type="ARBA" id="ARBA00004377"/>
    </source>
</evidence>
<sequence>MDDTRIEHRLDRLRPASASNLLLWAILAFIAVFVLWAAFTEIDRTVRGEGRVVPSSRLQVISNLEGGLIAQILVRGGMEVKAGQALLKLDPTQTRAELGSNSAATAALSAKIARLEAELDGREPVYPAGADAAQVRIERALHDARMAELASLLAGAGARQAQASRAVLESQSMLAARQSAREAAASQLEMIRPLVERGIEPRLALVQAQNAARISASEALAQTEALGRARAAASEAAAEANRVRQEWRARAATELAGVQAELAARTPSTPALADRVLRTTVRAPVAGRINRVLVTTIGGSVAPGQPLVELVPLRDQLQIEARIRPQDIGSVHINQRAKVDVTAYDSAIYGSLEGKVASISPDAVIDERTGESFYLVRVVTSAAALTDKSGRKLPIGSGMVASVSLLGDKRSVLSYILTPITRLTDEAFRE</sequence>
<evidence type="ECO:0000313" key="13">
    <source>
        <dbReference type="Proteomes" id="UP000589292"/>
    </source>
</evidence>
<dbReference type="InterPro" id="IPR010129">
    <property type="entry name" value="T1SS_HlyD"/>
</dbReference>
<keyword evidence="4 9" id="KW-1003">Cell membrane</keyword>
<evidence type="ECO:0000256" key="8">
    <source>
        <dbReference type="ARBA" id="ARBA00023136"/>
    </source>
</evidence>
<evidence type="ECO:0000256" key="3">
    <source>
        <dbReference type="ARBA" id="ARBA00022448"/>
    </source>
</evidence>
<dbReference type="GO" id="GO:0005886">
    <property type="term" value="C:plasma membrane"/>
    <property type="evidence" value="ECO:0007669"/>
    <property type="project" value="UniProtKB-SubCell"/>
</dbReference>
<dbReference type="NCBIfam" id="TIGR01843">
    <property type="entry name" value="type_I_hlyD"/>
    <property type="match status" value="1"/>
</dbReference>
<proteinExistence type="inferred from homology"/>
<evidence type="ECO:0000256" key="4">
    <source>
        <dbReference type="ARBA" id="ARBA00022475"/>
    </source>
</evidence>
<dbReference type="PANTHER" id="PTHR30386">
    <property type="entry name" value="MEMBRANE FUSION SUBUNIT OF EMRAB-TOLC MULTIDRUG EFFLUX PUMP"/>
    <property type="match status" value="1"/>
</dbReference>
<dbReference type="Pfam" id="PF25994">
    <property type="entry name" value="HH_AprE"/>
    <property type="match status" value="1"/>
</dbReference>
<evidence type="ECO:0000256" key="9">
    <source>
        <dbReference type="RuleBase" id="RU365093"/>
    </source>
</evidence>
<dbReference type="Gene3D" id="2.40.50.100">
    <property type="match status" value="1"/>
</dbReference>